<accession>A0A7W9GU44</accession>
<dbReference type="PANTHER" id="PTHR43744:SF8">
    <property type="entry name" value="SN-GLYCEROL-3-PHOSPHATE TRANSPORT SYSTEM PERMEASE PROTEIN UGPE"/>
    <property type="match status" value="1"/>
</dbReference>
<keyword evidence="6 7" id="KW-0472">Membrane</keyword>
<evidence type="ECO:0000256" key="5">
    <source>
        <dbReference type="ARBA" id="ARBA00022989"/>
    </source>
</evidence>
<protein>
    <submittedName>
        <fullName evidence="10">Raffinose/stachyose/melibiose transport system permease protein</fullName>
    </submittedName>
</protein>
<comment type="similarity">
    <text evidence="7">Belongs to the binding-protein-dependent transport system permease family.</text>
</comment>
<name>A0A7W9GU44_9ACTN</name>
<keyword evidence="4 7" id="KW-0812">Transmembrane</keyword>
<dbReference type="GO" id="GO:0055085">
    <property type="term" value="P:transmembrane transport"/>
    <property type="evidence" value="ECO:0007669"/>
    <property type="project" value="InterPro"/>
</dbReference>
<feature type="compositionally biased region" description="Low complexity" evidence="8">
    <location>
        <begin position="1"/>
        <end position="12"/>
    </location>
</feature>
<evidence type="ECO:0000256" key="3">
    <source>
        <dbReference type="ARBA" id="ARBA00022475"/>
    </source>
</evidence>
<keyword evidence="5 7" id="KW-1133">Transmembrane helix</keyword>
<dbReference type="Gene3D" id="1.10.3720.10">
    <property type="entry name" value="MetI-like"/>
    <property type="match status" value="1"/>
</dbReference>
<evidence type="ECO:0000313" key="11">
    <source>
        <dbReference type="Proteomes" id="UP000542813"/>
    </source>
</evidence>
<feature type="transmembrane region" description="Helical" evidence="7">
    <location>
        <begin position="98"/>
        <end position="119"/>
    </location>
</feature>
<comment type="caution">
    <text evidence="10">The sequence shown here is derived from an EMBL/GenBank/DDBJ whole genome shotgun (WGS) entry which is preliminary data.</text>
</comment>
<dbReference type="InterPro" id="IPR035906">
    <property type="entry name" value="MetI-like_sf"/>
</dbReference>
<evidence type="ECO:0000256" key="2">
    <source>
        <dbReference type="ARBA" id="ARBA00022448"/>
    </source>
</evidence>
<dbReference type="Proteomes" id="UP000542813">
    <property type="component" value="Unassembled WGS sequence"/>
</dbReference>
<evidence type="ECO:0000256" key="1">
    <source>
        <dbReference type="ARBA" id="ARBA00004651"/>
    </source>
</evidence>
<dbReference type="EMBL" id="JACHMM010000001">
    <property type="protein sequence ID" value="MBB5790110.1"/>
    <property type="molecule type" value="Genomic_DNA"/>
</dbReference>
<dbReference type="Pfam" id="PF00528">
    <property type="entry name" value="BPD_transp_1"/>
    <property type="match status" value="1"/>
</dbReference>
<evidence type="ECO:0000256" key="4">
    <source>
        <dbReference type="ARBA" id="ARBA00022692"/>
    </source>
</evidence>
<dbReference type="InterPro" id="IPR000515">
    <property type="entry name" value="MetI-like"/>
</dbReference>
<keyword evidence="11" id="KW-1185">Reference proteome</keyword>
<gene>
    <name evidence="10" type="ORF">HD601_004685</name>
</gene>
<evidence type="ECO:0000313" key="10">
    <source>
        <dbReference type="EMBL" id="MBB5790110.1"/>
    </source>
</evidence>
<sequence length="301" mass="32570">MSTQTLTTATADAPPPRHPGPPRPGLPATTRKWLVRGLIAVILVIEIYPIFWILSGSFKTQEQFLNEPLWSLPTSFGFDNFVTAMTTGNLGTNLLNSLMVTVPSLLLILALGAGAAFALEVMLWPGRTKVLLFVVAGIMVPAQIILLPLFTIYYRLGLTDSLWPLIITYVGHGLPLTVFLLATYFRAVPRELFEACALDGGGTLRCFLSVGLPMIRNGLFTVALLMFFSVWNDLLIALTFNTRSDLATVQVGLLNFNGEYGSVAYGPLFAAISTTILGTLVVYLSINQQVMKGVAAGSLKG</sequence>
<feature type="compositionally biased region" description="Pro residues" evidence="8">
    <location>
        <begin position="13"/>
        <end position="25"/>
    </location>
</feature>
<dbReference type="GO" id="GO:0005886">
    <property type="term" value="C:plasma membrane"/>
    <property type="evidence" value="ECO:0007669"/>
    <property type="project" value="UniProtKB-SubCell"/>
</dbReference>
<feature type="region of interest" description="Disordered" evidence="8">
    <location>
        <begin position="1"/>
        <end position="26"/>
    </location>
</feature>
<feature type="transmembrane region" description="Helical" evidence="7">
    <location>
        <begin position="162"/>
        <end position="185"/>
    </location>
</feature>
<keyword evidence="3" id="KW-1003">Cell membrane</keyword>
<feature type="domain" description="ABC transmembrane type-1" evidence="9">
    <location>
        <begin position="94"/>
        <end position="286"/>
    </location>
</feature>
<comment type="subcellular location">
    <subcellularLocation>
        <location evidence="1 7">Cell membrane</location>
        <topology evidence="1 7">Multi-pass membrane protein</topology>
    </subcellularLocation>
</comment>
<proteinExistence type="inferred from homology"/>
<dbReference type="RefSeq" id="WP_184825933.1">
    <property type="nucleotide sequence ID" value="NZ_JACHMM010000001.1"/>
</dbReference>
<evidence type="ECO:0000256" key="6">
    <source>
        <dbReference type="ARBA" id="ARBA00023136"/>
    </source>
</evidence>
<keyword evidence="2 7" id="KW-0813">Transport</keyword>
<evidence type="ECO:0000256" key="8">
    <source>
        <dbReference type="SAM" id="MobiDB-lite"/>
    </source>
</evidence>
<dbReference type="PROSITE" id="PS50928">
    <property type="entry name" value="ABC_TM1"/>
    <property type="match status" value="1"/>
</dbReference>
<dbReference type="AlphaFoldDB" id="A0A7W9GU44"/>
<dbReference type="CDD" id="cd06261">
    <property type="entry name" value="TM_PBP2"/>
    <property type="match status" value="1"/>
</dbReference>
<organism evidence="10 11">
    <name type="scientific">Jiangella mangrovi</name>
    <dbReference type="NCBI Taxonomy" id="1524084"/>
    <lineage>
        <taxon>Bacteria</taxon>
        <taxon>Bacillati</taxon>
        <taxon>Actinomycetota</taxon>
        <taxon>Actinomycetes</taxon>
        <taxon>Jiangellales</taxon>
        <taxon>Jiangellaceae</taxon>
        <taxon>Jiangella</taxon>
    </lineage>
</organism>
<feature type="transmembrane region" description="Helical" evidence="7">
    <location>
        <begin position="131"/>
        <end position="156"/>
    </location>
</feature>
<evidence type="ECO:0000259" key="9">
    <source>
        <dbReference type="PROSITE" id="PS50928"/>
    </source>
</evidence>
<feature type="transmembrane region" description="Helical" evidence="7">
    <location>
        <begin position="33"/>
        <end position="54"/>
    </location>
</feature>
<evidence type="ECO:0000256" key="7">
    <source>
        <dbReference type="RuleBase" id="RU363032"/>
    </source>
</evidence>
<feature type="transmembrane region" description="Helical" evidence="7">
    <location>
        <begin position="260"/>
        <end position="284"/>
    </location>
</feature>
<dbReference type="SUPFAM" id="SSF161098">
    <property type="entry name" value="MetI-like"/>
    <property type="match status" value="1"/>
</dbReference>
<reference evidence="10 11" key="1">
    <citation type="submission" date="2020-08" db="EMBL/GenBank/DDBJ databases">
        <title>Sequencing the genomes of 1000 actinobacteria strains.</title>
        <authorList>
            <person name="Klenk H.-P."/>
        </authorList>
    </citation>
    <scope>NUCLEOTIDE SEQUENCE [LARGE SCALE GENOMIC DNA]</scope>
    <source>
        <strain evidence="10 11">DSM 102122</strain>
    </source>
</reference>
<dbReference type="PANTHER" id="PTHR43744">
    <property type="entry name" value="ABC TRANSPORTER PERMEASE PROTEIN MG189-RELATED-RELATED"/>
    <property type="match status" value="1"/>
</dbReference>